<keyword evidence="6" id="KW-1185">Reference proteome</keyword>
<name>A0ABS4JY18_9CLOT</name>
<dbReference type="NCBIfam" id="NF040742">
    <property type="entry name" value="racem_Orr"/>
    <property type="match status" value="1"/>
</dbReference>
<evidence type="ECO:0000256" key="2">
    <source>
        <dbReference type="ARBA" id="ARBA00022898"/>
    </source>
</evidence>
<comment type="caution">
    <text evidence="5">The sequence shown here is derived from an EMBL/GenBank/DDBJ whole genome shotgun (WGS) entry which is preliminary data.</text>
</comment>
<keyword evidence="2" id="KW-0663">Pyridoxal phosphate</keyword>
<dbReference type="InterPro" id="IPR000821">
    <property type="entry name" value="Ala_racemase"/>
</dbReference>
<dbReference type="Proteomes" id="UP001519308">
    <property type="component" value="Unassembled WGS sequence"/>
</dbReference>
<feature type="domain" description="Alanine racemase N-terminal" evidence="4">
    <location>
        <begin position="11"/>
        <end position="225"/>
    </location>
</feature>
<keyword evidence="3" id="KW-0413">Isomerase</keyword>
<dbReference type="CDD" id="cd06815">
    <property type="entry name" value="PLPDE_III_AR_like_1"/>
    <property type="match status" value="1"/>
</dbReference>
<dbReference type="Gene3D" id="3.20.20.10">
    <property type="entry name" value="Alanine racemase"/>
    <property type="match status" value="1"/>
</dbReference>
<comment type="cofactor">
    <cofactor evidence="1">
        <name>pyridoxal 5'-phosphate</name>
        <dbReference type="ChEBI" id="CHEBI:597326"/>
    </cofactor>
</comment>
<dbReference type="PANTHER" id="PTHR30511">
    <property type="entry name" value="ALANINE RACEMASE"/>
    <property type="match status" value="1"/>
</dbReference>
<dbReference type="RefSeq" id="WP_209649281.1">
    <property type="nucleotide sequence ID" value="NZ_JAGGLL010000001.1"/>
</dbReference>
<evidence type="ECO:0000313" key="6">
    <source>
        <dbReference type="Proteomes" id="UP001519308"/>
    </source>
</evidence>
<dbReference type="Pfam" id="PF01168">
    <property type="entry name" value="Ala_racemase_N"/>
    <property type="match status" value="1"/>
</dbReference>
<evidence type="ECO:0000256" key="1">
    <source>
        <dbReference type="ARBA" id="ARBA00001933"/>
    </source>
</evidence>
<dbReference type="EMBL" id="JAGGLL010000001">
    <property type="protein sequence ID" value="MBP2020425.1"/>
    <property type="molecule type" value="Genomic_DNA"/>
</dbReference>
<evidence type="ECO:0000256" key="3">
    <source>
        <dbReference type="ARBA" id="ARBA00023235"/>
    </source>
</evidence>
<dbReference type="InterPro" id="IPR029066">
    <property type="entry name" value="PLP-binding_barrel"/>
</dbReference>
<reference evidence="5 6" key="1">
    <citation type="submission" date="2021-03" db="EMBL/GenBank/DDBJ databases">
        <title>Genomic Encyclopedia of Type Strains, Phase IV (KMG-IV): sequencing the most valuable type-strain genomes for metagenomic binning, comparative biology and taxonomic classification.</title>
        <authorList>
            <person name="Goeker M."/>
        </authorList>
    </citation>
    <scope>NUCLEOTIDE SEQUENCE [LARGE SCALE GENOMIC DNA]</scope>
    <source>
        <strain evidence="5 6">DSM 28650</strain>
    </source>
</reference>
<dbReference type="SUPFAM" id="SSF51419">
    <property type="entry name" value="PLP-binding barrel"/>
    <property type="match status" value="1"/>
</dbReference>
<protein>
    <submittedName>
        <fullName evidence="5">Amino acid racemase</fullName>
    </submittedName>
</protein>
<gene>
    <name evidence="5" type="ORF">J2Z44_000206</name>
</gene>
<proteinExistence type="predicted"/>
<dbReference type="PANTHER" id="PTHR30511:SF3">
    <property type="entry name" value="LYSINE RACEMASE"/>
    <property type="match status" value="1"/>
</dbReference>
<dbReference type="InterPro" id="IPR001608">
    <property type="entry name" value="Ala_racemase_N"/>
</dbReference>
<accession>A0ABS4JY18</accession>
<evidence type="ECO:0000259" key="4">
    <source>
        <dbReference type="Pfam" id="PF01168"/>
    </source>
</evidence>
<evidence type="ECO:0000313" key="5">
    <source>
        <dbReference type="EMBL" id="MBP2020425.1"/>
    </source>
</evidence>
<organism evidence="5 6">
    <name type="scientific">Clostridium punense</name>
    <dbReference type="NCBI Taxonomy" id="1054297"/>
    <lineage>
        <taxon>Bacteria</taxon>
        <taxon>Bacillati</taxon>
        <taxon>Bacillota</taxon>
        <taxon>Clostridia</taxon>
        <taxon>Eubacteriales</taxon>
        <taxon>Clostridiaceae</taxon>
        <taxon>Clostridium</taxon>
    </lineage>
</organism>
<sequence length="356" mass="39244">MKRSYPCIEANLNKIKHNTSTILEICQRLGIDVVGVTKVFCAQKPIVNSMIEGGLKVIGDSRLSNLKRVNEAKCEKLLLRIPMESDASSVVKYADISLNSEVETVKKLSKAAKRANKIHKIILMIDLGDLREGVLEYDVLDAAKEINKLPNIELVGVGTNLTCYGGVLPDEENLSKLITIKEKIERVLEIKLPIISGGNSSSLYMVMDNTMPKGINQLRLGESIVLGRETAYGKEVPNAHKDCFVLKGEIIEIKNKPSVPTGKIGLDAFGEVPKFEDRGVIKRAIIALGRQDIKVDGITPLDNGIRVLGASSDHLILDVTESKYDYRVGDVVDFYMDYGCLLQAMTSPYVSKYYVG</sequence>